<dbReference type="OrthoDB" id="567787at2759"/>
<evidence type="ECO:0000313" key="3">
    <source>
        <dbReference type="Proteomes" id="UP000249218"/>
    </source>
</evidence>
<dbReference type="AlphaFoldDB" id="A0A2W1B9Z3"/>
<keyword evidence="3" id="KW-1185">Reference proteome</keyword>
<evidence type="ECO:0000256" key="1">
    <source>
        <dbReference type="SAM" id="MobiDB-lite"/>
    </source>
</evidence>
<dbReference type="EMBL" id="KZ150302">
    <property type="protein sequence ID" value="PZC71531.1"/>
    <property type="molecule type" value="Genomic_DNA"/>
</dbReference>
<dbReference type="PANTHER" id="PTHR22455">
    <property type="entry name" value="CILIA- AND FLAGELLA-ASSOCIATED PROTEIN 91"/>
    <property type="match status" value="1"/>
</dbReference>
<organism evidence="2 3">
    <name type="scientific">Helicoverpa armigera</name>
    <name type="common">Cotton bollworm</name>
    <name type="synonym">Heliothis armigera</name>
    <dbReference type="NCBI Taxonomy" id="29058"/>
    <lineage>
        <taxon>Eukaryota</taxon>
        <taxon>Metazoa</taxon>
        <taxon>Ecdysozoa</taxon>
        <taxon>Arthropoda</taxon>
        <taxon>Hexapoda</taxon>
        <taxon>Insecta</taxon>
        <taxon>Pterygota</taxon>
        <taxon>Neoptera</taxon>
        <taxon>Endopterygota</taxon>
        <taxon>Lepidoptera</taxon>
        <taxon>Glossata</taxon>
        <taxon>Ditrysia</taxon>
        <taxon>Noctuoidea</taxon>
        <taxon>Noctuidae</taxon>
        <taxon>Heliothinae</taxon>
        <taxon>Helicoverpa</taxon>
    </lineage>
</organism>
<protein>
    <submittedName>
        <fullName evidence="2">Uncharacterized protein</fullName>
    </submittedName>
</protein>
<sequence length="199" mass="22344">MSGDTLYAAPRKHNVAKMRCHDYLYDSAFIVSGARDYARTAFRAAMASAQVVLQPVLQPVYDCMFSEISLRPRMQVVYHPNCRLPNHVDRSYEGYLNRVEEAKNVPTPEFSGKDSYKYTAAESSAQTVPWQPDGKAAENCEETPEVLFLDKLEWGPGSPYRVGDLPADFYTTAIINKMRHARDRRAPRHQTGTAAPPAG</sequence>
<reference evidence="2 3" key="1">
    <citation type="journal article" date="2017" name="BMC Biol.">
        <title>Genomic innovations, transcriptional plasticity and gene loss underlying the evolution and divergence of two highly polyphagous and invasive Helicoverpa pest species.</title>
        <authorList>
            <person name="Pearce S.L."/>
            <person name="Clarke D.F."/>
            <person name="East P.D."/>
            <person name="Elfekih S."/>
            <person name="Gordon K.H."/>
            <person name="Jermiin L.S."/>
            <person name="McGaughran A."/>
            <person name="Oakeshott J.G."/>
            <person name="Papanikolaou A."/>
            <person name="Perera O.P."/>
            <person name="Rane R.V."/>
            <person name="Richards S."/>
            <person name="Tay W.T."/>
            <person name="Walsh T.K."/>
            <person name="Anderson A."/>
            <person name="Anderson C.J."/>
            <person name="Asgari S."/>
            <person name="Board P.G."/>
            <person name="Bretschneider A."/>
            <person name="Campbell P.M."/>
            <person name="Chertemps T."/>
            <person name="Christeller J.T."/>
            <person name="Coppin C.W."/>
            <person name="Downes S.J."/>
            <person name="Duan G."/>
            <person name="Farnsworth C.A."/>
            <person name="Good R.T."/>
            <person name="Han L.B."/>
            <person name="Han Y.C."/>
            <person name="Hatje K."/>
            <person name="Horne I."/>
            <person name="Huang Y.P."/>
            <person name="Hughes D.S."/>
            <person name="Jacquin-Joly E."/>
            <person name="James W."/>
            <person name="Jhangiani S."/>
            <person name="Kollmar M."/>
            <person name="Kuwar S.S."/>
            <person name="Li S."/>
            <person name="Liu N.Y."/>
            <person name="Maibeche M.T."/>
            <person name="Miller J.R."/>
            <person name="Montagne N."/>
            <person name="Perry T."/>
            <person name="Qu J."/>
            <person name="Song S.V."/>
            <person name="Sutton G.G."/>
            <person name="Vogel H."/>
            <person name="Walenz B.P."/>
            <person name="Xu W."/>
            <person name="Zhang H.J."/>
            <person name="Zou Z."/>
            <person name="Batterham P."/>
            <person name="Edwards O.R."/>
            <person name="Feyereisen R."/>
            <person name="Gibbs R.A."/>
            <person name="Heckel D.G."/>
            <person name="McGrath A."/>
            <person name="Robin C."/>
            <person name="Scherer S.E."/>
            <person name="Worley K.C."/>
            <person name="Wu Y.D."/>
        </authorList>
    </citation>
    <scope>NUCLEOTIDE SEQUENCE [LARGE SCALE GENOMIC DNA]</scope>
    <source>
        <strain evidence="2">Harm_GR_Male_#8</strain>
        <tissue evidence="2">Whole organism</tissue>
    </source>
</reference>
<gene>
    <name evidence="2" type="primary">HaOG213187</name>
    <name evidence="2" type="ORF">B5X24_HaOG213187</name>
</gene>
<evidence type="ECO:0000313" key="2">
    <source>
        <dbReference type="EMBL" id="PZC71531.1"/>
    </source>
</evidence>
<accession>A0A2W1B9Z3</accession>
<name>A0A2W1B9Z3_HELAM</name>
<dbReference type="InterPro" id="IPR026720">
    <property type="entry name" value="CFAP91"/>
</dbReference>
<dbReference type="Proteomes" id="UP000249218">
    <property type="component" value="Unassembled WGS sequence"/>
</dbReference>
<proteinExistence type="predicted"/>
<feature type="region of interest" description="Disordered" evidence="1">
    <location>
        <begin position="180"/>
        <end position="199"/>
    </location>
</feature>
<dbReference type="PANTHER" id="PTHR22455:SF10">
    <property type="entry name" value="CILIA- AND FLAGELLA-ASSOCIATED PROTEIN 91"/>
    <property type="match status" value="1"/>
</dbReference>